<protein>
    <submittedName>
        <fullName evidence="1">Uncharacterized protein</fullName>
    </submittedName>
</protein>
<reference evidence="1" key="1">
    <citation type="submission" date="2020-03" db="EMBL/GenBank/DDBJ databases">
        <title>A high-quality chromosome-level genome assembly of a woody plant with both climbing and erect habits, Rhamnella rubrinervis.</title>
        <authorList>
            <person name="Lu Z."/>
            <person name="Yang Y."/>
            <person name="Zhu X."/>
            <person name="Sun Y."/>
        </authorList>
    </citation>
    <scope>NUCLEOTIDE SEQUENCE</scope>
    <source>
        <strain evidence="1">BYM</strain>
        <tissue evidence="1">Leaf</tissue>
    </source>
</reference>
<dbReference type="EMBL" id="VOIH02000002">
    <property type="protein sequence ID" value="KAF3455224.1"/>
    <property type="molecule type" value="Genomic_DNA"/>
</dbReference>
<evidence type="ECO:0000313" key="1">
    <source>
        <dbReference type="EMBL" id="KAF3455224.1"/>
    </source>
</evidence>
<comment type="caution">
    <text evidence="1">The sequence shown here is derived from an EMBL/GenBank/DDBJ whole genome shotgun (WGS) entry which is preliminary data.</text>
</comment>
<accession>A0A8K0MRB8</accession>
<dbReference type="AlphaFoldDB" id="A0A8K0MRB8"/>
<name>A0A8K0MRB8_9ROSA</name>
<organism evidence="1 2">
    <name type="scientific">Rhamnella rubrinervis</name>
    <dbReference type="NCBI Taxonomy" id="2594499"/>
    <lineage>
        <taxon>Eukaryota</taxon>
        <taxon>Viridiplantae</taxon>
        <taxon>Streptophyta</taxon>
        <taxon>Embryophyta</taxon>
        <taxon>Tracheophyta</taxon>
        <taxon>Spermatophyta</taxon>
        <taxon>Magnoliopsida</taxon>
        <taxon>eudicotyledons</taxon>
        <taxon>Gunneridae</taxon>
        <taxon>Pentapetalae</taxon>
        <taxon>rosids</taxon>
        <taxon>fabids</taxon>
        <taxon>Rosales</taxon>
        <taxon>Rhamnaceae</taxon>
        <taxon>rhamnoid group</taxon>
        <taxon>Rhamneae</taxon>
        <taxon>Rhamnella</taxon>
    </lineage>
</organism>
<evidence type="ECO:0000313" key="2">
    <source>
        <dbReference type="Proteomes" id="UP000796880"/>
    </source>
</evidence>
<keyword evidence="2" id="KW-1185">Reference proteome</keyword>
<dbReference type="Proteomes" id="UP000796880">
    <property type="component" value="Unassembled WGS sequence"/>
</dbReference>
<proteinExistence type="predicted"/>
<sequence>MLSHVFCTRPRVTSVELSFKRRRHDKEIMECEGELSHLEVRLEAGQSCGVVCKDIEVDPRSVQQDLFSIKEEVLTNRPKEVKEEE</sequence>
<gene>
    <name evidence="1" type="ORF">FNV43_RR05672</name>
</gene>